<dbReference type="GO" id="GO:0004659">
    <property type="term" value="F:prenyltransferase activity"/>
    <property type="evidence" value="ECO:0007669"/>
    <property type="project" value="InterPro"/>
</dbReference>
<gene>
    <name evidence="8" type="ORF">CAY53_00045</name>
</gene>
<dbReference type="PANTHER" id="PTHR43281:SF1">
    <property type="entry name" value="FARNESYL DIPHOSPHATE SYNTHASE"/>
    <property type="match status" value="1"/>
</dbReference>
<dbReference type="PROSITE" id="PS00723">
    <property type="entry name" value="POLYPRENYL_SYNTHASE_1"/>
    <property type="match status" value="1"/>
</dbReference>
<evidence type="ECO:0000256" key="6">
    <source>
        <dbReference type="ARBA" id="ARBA00023229"/>
    </source>
</evidence>
<dbReference type="OrthoDB" id="9805316at2"/>
<evidence type="ECO:0000256" key="2">
    <source>
        <dbReference type="ARBA" id="ARBA00006706"/>
    </source>
</evidence>
<keyword evidence="9" id="KW-1185">Reference proteome</keyword>
<evidence type="ECO:0000256" key="3">
    <source>
        <dbReference type="ARBA" id="ARBA00022679"/>
    </source>
</evidence>
<dbReference type="InterPro" id="IPR053378">
    <property type="entry name" value="Prenyl_diphosphate_synthase"/>
</dbReference>
<dbReference type="SFLD" id="SFLDS00005">
    <property type="entry name" value="Isoprenoid_Synthase_Type_I"/>
    <property type="match status" value="1"/>
</dbReference>
<dbReference type="Gene3D" id="1.10.600.10">
    <property type="entry name" value="Farnesyl Diphosphate Synthase"/>
    <property type="match status" value="1"/>
</dbReference>
<dbReference type="GO" id="GO:0005737">
    <property type="term" value="C:cytoplasm"/>
    <property type="evidence" value="ECO:0007669"/>
    <property type="project" value="UniProtKB-ARBA"/>
</dbReference>
<dbReference type="SFLD" id="SFLDG01017">
    <property type="entry name" value="Polyprenyl_Transferase_Like"/>
    <property type="match status" value="1"/>
</dbReference>
<accession>A0A2L1GR69</accession>
<sequence length="298" mass="31935">MEIQAYLRERRELVEAALARLMLSASGPFARHIEAMRYSLFSGGKRLRPILCLAAVDAVDGSEAARQGAMPPACALECIHTYSLIHDDLPAMDDDEFRRGKPTNHTVYGEAEAILAGDGLLTWAFELLSGKATAGLPEQARLAIIQCIARAAGPLGMVGGQSLDMLYQGRDAGYDVLHSIHKSKTGALICAAIEAGAIAAGASREQTRALHDYGAQVGLAFQIVDDLLDLESTMEELGKSVGKDVEAGKLTFPAIFGVETSHIMARDAVGAAQKALADFDEKADPLRALARYIVERRK</sequence>
<evidence type="ECO:0000256" key="7">
    <source>
        <dbReference type="RuleBase" id="RU004466"/>
    </source>
</evidence>
<comment type="cofactor">
    <cofactor evidence="1">
        <name>Mg(2+)</name>
        <dbReference type="ChEBI" id="CHEBI:18420"/>
    </cofactor>
</comment>
<evidence type="ECO:0000313" key="9">
    <source>
        <dbReference type="Proteomes" id="UP000239867"/>
    </source>
</evidence>
<dbReference type="InterPro" id="IPR033749">
    <property type="entry name" value="Polyprenyl_synt_CS"/>
</dbReference>
<dbReference type="RefSeq" id="WP_104937365.1">
    <property type="nucleotide sequence ID" value="NZ_CP021255.1"/>
</dbReference>
<dbReference type="GO" id="GO:0046872">
    <property type="term" value="F:metal ion binding"/>
    <property type="evidence" value="ECO:0007669"/>
    <property type="project" value="UniProtKB-KW"/>
</dbReference>
<protein>
    <submittedName>
        <fullName evidence="8">Farnesyl-diphosphate synthase</fullName>
    </submittedName>
</protein>
<evidence type="ECO:0000256" key="1">
    <source>
        <dbReference type="ARBA" id="ARBA00001946"/>
    </source>
</evidence>
<name>A0A2L1GR69_9BACT</name>
<dbReference type="CDD" id="cd00685">
    <property type="entry name" value="Trans_IPPS_HT"/>
    <property type="match status" value="1"/>
</dbReference>
<keyword evidence="3 7" id="KW-0808">Transferase</keyword>
<evidence type="ECO:0000256" key="4">
    <source>
        <dbReference type="ARBA" id="ARBA00022723"/>
    </source>
</evidence>
<keyword evidence="6" id="KW-0414">Isoprene biosynthesis</keyword>
<dbReference type="Proteomes" id="UP000239867">
    <property type="component" value="Chromosome"/>
</dbReference>
<dbReference type="InterPro" id="IPR008949">
    <property type="entry name" value="Isoprenoid_synthase_dom_sf"/>
</dbReference>
<organism evidence="8 9">
    <name type="scientific">Desulfobulbus oralis</name>
    <dbReference type="NCBI Taxonomy" id="1986146"/>
    <lineage>
        <taxon>Bacteria</taxon>
        <taxon>Pseudomonadati</taxon>
        <taxon>Thermodesulfobacteriota</taxon>
        <taxon>Desulfobulbia</taxon>
        <taxon>Desulfobulbales</taxon>
        <taxon>Desulfobulbaceae</taxon>
        <taxon>Desulfobulbus</taxon>
    </lineage>
</organism>
<dbReference type="PROSITE" id="PS00444">
    <property type="entry name" value="POLYPRENYL_SYNTHASE_2"/>
    <property type="match status" value="1"/>
</dbReference>
<proteinExistence type="inferred from homology"/>
<dbReference type="AlphaFoldDB" id="A0A2L1GR69"/>
<dbReference type="InterPro" id="IPR000092">
    <property type="entry name" value="Polyprenyl_synt"/>
</dbReference>
<evidence type="ECO:0000256" key="5">
    <source>
        <dbReference type="ARBA" id="ARBA00022842"/>
    </source>
</evidence>
<keyword evidence="4" id="KW-0479">Metal-binding</keyword>
<dbReference type="Pfam" id="PF00348">
    <property type="entry name" value="polyprenyl_synt"/>
    <property type="match status" value="1"/>
</dbReference>
<dbReference type="PANTHER" id="PTHR43281">
    <property type="entry name" value="FARNESYL DIPHOSPHATE SYNTHASE"/>
    <property type="match status" value="1"/>
</dbReference>
<dbReference type="FunFam" id="1.10.600.10:FF:000001">
    <property type="entry name" value="Geranylgeranyl diphosphate synthase"/>
    <property type="match status" value="1"/>
</dbReference>
<dbReference type="NCBIfam" id="NF045485">
    <property type="entry name" value="FPPsyn"/>
    <property type="match status" value="1"/>
</dbReference>
<comment type="similarity">
    <text evidence="2 7">Belongs to the FPP/GGPP synthase family.</text>
</comment>
<dbReference type="EMBL" id="CP021255">
    <property type="protein sequence ID" value="AVD72162.1"/>
    <property type="molecule type" value="Genomic_DNA"/>
</dbReference>
<dbReference type="SUPFAM" id="SSF48576">
    <property type="entry name" value="Terpenoid synthases"/>
    <property type="match status" value="1"/>
</dbReference>
<evidence type="ECO:0000313" key="8">
    <source>
        <dbReference type="EMBL" id="AVD72162.1"/>
    </source>
</evidence>
<reference evidence="8 9" key="1">
    <citation type="journal article" date="2018" name="MBio">
        <title>Insights into the evolution of host association through the isolation and characterization of a novel human periodontal pathobiont, Desulfobulbus oralis.</title>
        <authorList>
            <person name="Cross K.L."/>
            <person name="Chirania P."/>
            <person name="Xiong W."/>
            <person name="Beall C.J."/>
            <person name="Elkins J.G."/>
            <person name="Giannone R.J."/>
            <person name="Griffen A.L."/>
            <person name="Guss A.M."/>
            <person name="Hettich R.L."/>
            <person name="Joshi S.S."/>
            <person name="Mokrzan E.M."/>
            <person name="Martin R.K."/>
            <person name="Zhulin I.B."/>
            <person name="Leys E.J."/>
            <person name="Podar M."/>
        </authorList>
    </citation>
    <scope>NUCLEOTIDE SEQUENCE [LARGE SCALE GENOMIC DNA]</scope>
    <source>
        <strain evidence="8 9">ORNL</strain>
    </source>
</reference>
<dbReference type="KEGG" id="deo:CAY53_00045"/>
<keyword evidence="5" id="KW-0460">Magnesium</keyword>
<dbReference type="GO" id="GO:0016114">
    <property type="term" value="P:terpenoid biosynthetic process"/>
    <property type="evidence" value="ECO:0007669"/>
    <property type="project" value="UniProtKB-ARBA"/>
</dbReference>